<sequence>MTTSPSNVIFQTRFTHSIGAIKTNKAFPEYPEFNARLRLDYLDHTIKRTYRKYRNDHAPSQEQLKGFQDIVTSKKGLQQISFFSYCKGFNIHSEKGERISPKTKQKISPNTNKGYVTTLSHLEKFQKTIPAGLRDTSI</sequence>
<dbReference type="Proteomes" id="UP001207742">
    <property type="component" value="Unassembled WGS sequence"/>
</dbReference>
<comment type="caution">
    <text evidence="1">The sequence shown here is derived from an EMBL/GenBank/DDBJ whole genome shotgun (WGS) entry which is preliminary data.</text>
</comment>
<dbReference type="EMBL" id="JAPDNS010000002">
    <property type="protein sequence ID" value="MCW3488255.1"/>
    <property type="molecule type" value="Genomic_DNA"/>
</dbReference>
<dbReference type="RefSeq" id="WP_264735059.1">
    <property type="nucleotide sequence ID" value="NZ_JAPDNR010000001.1"/>
</dbReference>
<protein>
    <submittedName>
        <fullName evidence="1">Uncharacterized protein</fullName>
    </submittedName>
</protein>
<keyword evidence="2" id="KW-1185">Reference proteome</keyword>
<evidence type="ECO:0000313" key="2">
    <source>
        <dbReference type="Proteomes" id="UP001207742"/>
    </source>
</evidence>
<name>A0ABT3IWC2_9BACT</name>
<reference evidence="1 2" key="1">
    <citation type="submission" date="2022-10" db="EMBL/GenBank/DDBJ databases">
        <title>Chitinophaga nivalis PC15 sp. nov., isolated from Pyeongchang county, South Korea.</title>
        <authorList>
            <person name="Trinh H.N."/>
        </authorList>
    </citation>
    <scope>NUCLEOTIDE SEQUENCE [LARGE SCALE GENOMIC DNA]</scope>
    <source>
        <strain evidence="1 2">PC14</strain>
    </source>
</reference>
<evidence type="ECO:0000313" key="1">
    <source>
        <dbReference type="EMBL" id="MCW3488255.1"/>
    </source>
</evidence>
<organism evidence="1 2">
    <name type="scientific">Chitinophaga nivalis</name>
    <dbReference type="NCBI Taxonomy" id="2991709"/>
    <lineage>
        <taxon>Bacteria</taxon>
        <taxon>Pseudomonadati</taxon>
        <taxon>Bacteroidota</taxon>
        <taxon>Chitinophagia</taxon>
        <taxon>Chitinophagales</taxon>
        <taxon>Chitinophagaceae</taxon>
        <taxon>Chitinophaga</taxon>
    </lineage>
</organism>
<accession>A0ABT3IWC2</accession>
<proteinExistence type="predicted"/>
<gene>
    <name evidence="1" type="ORF">OL497_30450</name>
</gene>